<feature type="compositionally biased region" description="Basic residues" evidence="6">
    <location>
        <begin position="93"/>
        <end position="104"/>
    </location>
</feature>
<feature type="compositionally biased region" description="Basic residues" evidence="6">
    <location>
        <begin position="15"/>
        <end position="24"/>
    </location>
</feature>
<dbReference type="GO" id="GO:0005654">
    <property type="term" value="C:nucleoplasm"/>
    <property type="evidence" value="ECO:0007669"/>
    <property type="project" value="UniProtKB-SubCell"/>
</dbReference>
<reference evidence="7 8" key="1">
    <citation type="submission" date="2019-10" db="EMBL/GenBank/DDBJ databases">
        <title>Assembly and Annotation for the nematode Trichostrongylus colubriformis.</title>
        <authorList>
            <person name="Martin J."/>
        </authorList>
    </citation>
    <scope>NUCLEOTIDE SEQUENCE [LARGE SCALE GENOMIC DNA]</scope>
    <source>
        <strain evidence="7">G859</strain>
        <tissue evidence="7">Whole worm</tissue>
    </source>
</reference>
<comment type="function">
    <text evidence="5">May play a role in ribosome biogenesis.</text>
</comment>
<dbReference type="Proteomes" id="UP001331761">
    <property type="component" value="Unassembled WGS sequence"/>
</dbReference>
<dbReference type="Pfam" id="PF07767">
    <property type="entry name" value="Nop53"/>
    <property type="match status" value="1"/>
</dbReference>
<evidence type="ECO:0000256" key="4">
    <source>
        <dbReference type="ARBA" id="ARBA00023242"/>
    </source>
</evidence>
<evidence type="ECO:0000313" key="8">
    <source>
        <dbReference type="Proteomes" id="UP001331761"/>
    </source>
</evidence>
<evidence type="ECO:0000256" key="6">
    <source>
        <dbReference type="SAM" id="MobiDB-lite"/>
    </source>
</evidence>
<sequence length="418" mass="48505">MVSLGSRTKTAASRTSRHKKKYWRKGTDVADVEKLLHDKAYGSIAQKKDRELFSNERTPNEPVRHTRRQQAALAKISRSIGQEKEALPSPKFPTKKQPKLKQRVKREEPTKPIQQKDAYDLWEKDFVPKVDIEFEEAGEHLLRYTKKKLPNIPSTCRFKPSLLDAVAVPDAGASYNPQAEDYKNYVEKIAMDEVKLMNEEQRIQDASKPKYESVVTHAEKRLEETEGLVIDPRYNIDDGDGNEAKNDDVMEQTQEQGEKVSITHLKRKTRKQKANAAKEKKLQREHKRRKELEKAQHDVYRAKSINKALELAEKESLEKATKRKKEKFLAKMTTRQRLGRGEFKDYEEPFLLQEELADSLRLLKPQGHVLNERMASLQKRNMLPIGGERNKKKLKTKLKKKFVEKRSVAEVTKGSRII</sequence>
<dbReference type="EMBL" id="WIXE01017464">
    <property type="protein sequence ID" value="KAK5971717.1"/>
    <property type="molecule type" value="Genomic_DNA"/>
</dbReference>
<name>A0AAN8IJK4_TRICO</name>
<keyword evidence="8" id="KW-1185">Reference proteome</keyword>
<dbReference type="AlphaFoldDB" id="A0AAN8IJK4"/>
<gene>
    <name evidence="7" type="ORF">GCK32_006942</name>
</gene>
<evidence type="ECO:0000256" key="5">
    <source>
        <dbReference type="PIRNR" id="PIRNR017302"/>
    </source>
</evidence>
<comment type="subcellular location">
    <subcellularLocation>
        <location evidence="5">Nucleus</location>
        <location evidence="5">Nucleolus</location>
    </subcellularLocation>
    <subcellularLocation>
        <location evidence="5">Nucleus</location>
        <location evidence="5">Nucleoplasm</location>
    </subcellularLocation>
</comment>
<feature type="region of interest" description="Disordered" evidence="6">
    <location>
        <begin position="1"/>
        <end position="25"/>
    </location>
</feature>
<dbReference type="GO" id="GO:0000027">
    <property type="term" value="P:ribosomal large subunit assembly"/>
    <property type="evidence" value="ECO:0007669"/>
    <property type="project" value="UniProtKB-UniRule"/>
</dbReference>
<dbReference type="GO" id="GO:0005730">
    <property type="term" value="C:nucleolus"/>
    <property type="evidence" value="ECO:0007669"/>
    <property type="project" value="UniProtKB-SubCell"/>
</dbReference>
<dbReference type="GO" id="GO:0006364">
    <property type="term" value="P:rRNA processing"/>
    <property type="evidence" value="ECO:0007669"/>
    <property type="project" value="TreeGrafter"/>
</dbReference>
<keyword evidence="4 5" id="KW-0539">Nucleus</keyword>
<dbReference type="PIRSF" id="PIRSF017302">
    <property type="entry name" value="Gltscr2"/>
    <property type="match status" value="1"/>
</dbReference>
<accession>A0AAN8IJK4</accession>
<evidence type="ECO:0000256" key="3">
    <source>
        <dbReference type="ARBA" id="ARBA00022517"/>
    </source>
</evidence>
<protein>
    <recommendedName>
        <fullName evidence="2 5">Ribosome biogenesis protein NOP53</fullName>
    </recommendedName>
</protein>
<dbReference type="PANTHER" id="PTHR14211:SF7">
    <property type="entry name" value="RIBOSOME BIOGENESIS PROTEIN NOP53"/>
    <property type="match status" value="1"/>
</dbReference>
<keyword evidence="3 5" id="KW-0690">Ribosome biogenesis</keyword>
<feature type="compositionally biased region" description="Basic and acidic residues" evidence="6">
    <location>
        <begin position="48"/>
        <end position="64"/>
    </location>
</feature>
<feature type="region of interest" description="Disordered" evidence="6">
    <location>
        <begin position="48"/>
        <end position="112"/>
    </location>
</feature>
<evidence type="ECO:0000256" key="2">
    <source>
        <dbReference type="ARBA" id="ARBA00018339"/>
    </source>
</evidence>
<dbReference type="GO" id="GO:0008097">
    <property type="term" value="F:5S rRNA binding"/>
    <property type="evidence" value="ECO:0007669"/>
    <property type="project" value="TreeGrafter"/>
</dbReference>
<organism evidence="7 8">
    <name type="scientific">Trichostrongylus colubriformis</name>
    <name type="common">Black scour worm</name>
    <dbReference type="NCBI Taxonomy" id="6319"/>
    <lineage>
        <taxon>Eukaryota</taxon>
        <taxon>Metazoa</taxon>
        <taxon>Ecdysozoa</taxon>
        <taxon>Nematoda</taxon>
        <taxon>Chromadorea</taxon>
        <taxon>Rhabditida</taxon>
        <taxon>Rhabditina</taxon>
        <taxon>Rhabditomorpha</taxon>
        <taxon>Strongyloidea</taxon>
        <taxon>Trichostrongylidae</taxon>
        <taxon>Trichostrongylus</taxon>
    </lineage>
</organism>
<comment type="similarity">
    <text evidence="1 5">Belongs to the NOP53 family.</text>
</comment>
<proteinExistence type="inferred from homology"/>
<feature type="compositionally biased region" description="Polar residues" evidence="6">
    <location>
        <begin position="1"/>
        <end position="14"/>
    </location>
</feature>
<evidence type="ECO:0000256" key="1">
    <source>
        <dbReference type="ARBA" id="ARBA00008838"/>
    </source>
</evidence>
<evidence type="ECO:0000313" key="7">
    <source>
        <dbReference type="EMBL" id="KAK5971717.1"/>
    </source>
</evidence>
<dbReference type="PANTHER" id="PTHR14211">
    <property type="entry name" value="GLIOMA SUPPRESSOR CANDIDATE REGION GENE 2"/>
    <property type="match status" value="1"/>
</dbReference>
<comment type="caution">
    <text evidence="7">The sequence shown here is derived from an EMBL/GenBank/DDBJ whole genome shotgun (WGS) entry which is preliminary data.</text>
</comment>
<dbReference type="InterPro" id="IPR011687">
    <property type="entry name" value="Nop53/GLTSCR2"/>
</dbReference>